<dbReference type="PROSITE" id="PS00893">
    <property type="entry name" value="NUDIX_BOX"/>
    <property type="match status" value="1"/>
</dbReference>
<dbReference type="GO" id="GO:0008828">
    <property type="term" value="F:dATP diphosphatase activity"/>
    <property type="evidence" value="ECO:0007669"/>
    <property type="project" value="UniProtKB-EC"/>
</dbReference>
<keyword evidence="8" id="KW-0539">Nucleus</keyword>
<comment type="subcellular location">
    <subcellularLocation>
        <location evidence="2">Nucleus</location>
    </subcellularLocation>
</comment>
<comment type="catalytic activity">
    <reaction evidence="11">
        <text>8-oxo-dGTP + H2O = 8-oxo-dGMP + diphosphate + H(+)</text>
        <dbReference type="Rhea" id="RHEA:31575"/>
        <dbReference type="ChEBI" id="CHEBI:15377"/>
        <dbReference type="ChEBI" id="CHEBI:15378"/>
        <dbReference type="ChEBI" id="CHEBI:33019"/>
        <dbReference type="ChEBI" id="CHEBI:63224"/>
        <dbReference type="ChEBI" id="CHEBI:77896"/>
    </reaction>
    <physiologicalReaction direction="left-to-right" evidence="11">
        <dbReference type="Rhea" id="RHEA:31576"/>
    </physiologicalReaction>
</comment>
<evidence type="ECO:0000256" key="15">
    <source>
        <dbReference type="ARBA" id="ARBA00029673"/>
    </source>
</evidence>
<dbReference type="CDD" id="cd03427">
    <property type="entry name" value="NUDIX_MTH1_Nudt1"/>
    <property type="match status" value="1"/>
</dbReference>
<organism evidence="26 27">
    <name type="scientific">Dinothrombium tinctorium</name>
    <dbReference type="NCBI Taxonomy" id="1965070"/>
    <lineage>
        <taxon>Eukaryota</taxon>
        <taxon>Metazoa</taxon>
        <taxon>Ecdysozoa</taxon>
        <taxon>Arthropoda</taxon>
        <taxon>Chelicerata</taxon>
        <taxon>Arachnida</taxon>
        <taxon>Acari</taxon>
        <taxon>Acariformes</taxon>
        <taxon>Trombidiformes</taxon>
        <taxon>Prostigmata</taxon>
        <taxon>Anystina</taxon>
        <taxon>Parasitengona</taxon>
        <taxon>Trombidioidea</taxon>
        <taxon>Trombidiidae</taxon>
        <taxon>Dinothrombium</taxon>
    </lineage>
</organism>
<evidence type="ECO:0000256" key="3">
    <source>
        <dbReference type="ARBA" id="ARBA00005582"/>
    </source>
</evidence>
<dbReference type="PANTHER" id="PTHR43758">
    <property type="entry name" value="7,8-DIHYDRO-8-OXOGUANINE TRIPHOSPHATASE"/>
    <property type="match status" value="1"/>
</dbReference>
<dbReference type="SUPFAM" id="SSF55811">
    <property type="entry name" value="Nudix"/>
    <property type="match status" value="1"/>
</dbReference>
<dbReference type="GO" id="GO:0042262">
    <property type="term" value="P:DNA protection"/>
    <property type="evidence" value="ECO:0007669"/>
    <property type="project" value="InterPro"/>
</dbReference>
<dbReference type="Proteomes" id="UP000285301">
    <property type="component" value="Unassembled WGS sequence"/>
</dbReference>
<evidence type="ECO:0000256" key="12">
    <source>
        <dbReference type="ARBA" id="ARBA00024596"/>
    </source>
</evidence>
<comment type="catalytic activity">
    <reaction evidence="21">
        <text>O(6)-methyl-dGTP + H2O = O(6)-methyl-dGMP + diphosphate + H(+)</text>
        <dbReference type="Rhea" id="RHEA:67600"/>
        <dbReference type="ChEBI" id="CHEBI:15377"/>
        <dbReference type="ChEBI" id="CHEBI:15378"/>
        <dbReference type="ChEBI" id="CHEBI:33019"/>
        <dbReference type="ChEBI" id="CHEBI:169974"/>
        <dbReference type="ChEBI" id="CHEBI:169975"/>
    </reaction>
    <physiologicalReaction direction="left-to-right" evidence="21">
        <dbReference type="Rhea" id="RHEA:67601"/>
    </physiologicalReaction>
</comment>
<keyword evidence="7" id="KW-0460">Magnesium</keyword>
<dbReference type="GO" id="GO:0008413">
    <property type="term" value="F:8-oxo-7,8-dihydroguanosine triphosphate pyrophosphatase activity"/>
    <property type="evidence" value="ECO:0007669"/>
    <property type="project" value="InterPro"/>
</dbReference>
<evidence type="ECO:0000256" key="4">
    <source>
        <dbReference type="ARBA" id="ARBA00011245"/>
    </source>
</evidence>
<comment type="cofactor">
    <cofactor evidence="1">
        <name>Mg(2+)</name>
        <dbReference type="ChEBI" id="CHEBI:18420"/>
    </cofactor>
</comment>
<evidence type="ECO:0000256" key="10">
    <source>
        <dbReference type="ARBA" id="ARBA00024459"/>
    </source>
</evidence>
<evidence type="ECO:0000256" key="13">
    <source>
        <dbReference type="ARBA" id="ARBA00026103"/>
    </source>
</evidence>
<protein>
    <recommendedName>
        <fullName evidence="14">Oxidized purine nucleoside triphosphate hydrolase</fullName>
        <ecNumber evidence="13">3.6.1.56</ecNumber>
    </recommendedName>
    <alternativeName>
        <fullName evidence="18">2-hydroxy-dATP diphosphatase</fullName>
    </alternativeName>
    <alternativeName>
        <fullName evidence="17">7,8-dihydro-8-oxoguanine triphosphatase</fullName>
    </alternativeName>
    <alternativeName>
        <fullName evidence="16">8-oxo-dGTPase</fullName>
    </alternativeName>
    <alternativeName>
        <fullName evidence="19">Methylated purine nucleoside triphosphate hydrolase</fullName>
    </alternativeName>
    <alternativeName>
        <fullName evidence="15">Nucleoside diphosphate-linked moiety X motif 1</fullName>
    </alternativeName>
</protein>
<dbReference type="AlphaFoldDB" id="A0A443R2U4"/>
<dbReference type="Pfam" id="PF00293">
    <property type="entry name" value="NUDIX"/>
    <property type="match status" value="1"/>
</dbReference>
<proteinExistence type="inferred from homology"/>
<keyword evidence="27" id="KW-1185">Reference proteome</keyword>
<dbReference type="InterPro" id="IPR000086">
    <property type="entry name" value="NUDIX_hydrolase_dom"/>
</dbReference>
<dbReference type="GO" id="GO:0046872">
    <property type="term" value="F:metal ion binding"/>
    <property type="evidence" value="ECO:0007669"/>
    <property type="project" value="UniProtKB-KW"/>
</dbReference>
<gene>
    <name evidence="26" type="ORF">B4U79_01054</name>
    <name evidence="25" type="ORF">B4U79_05235</name>
</gene>
<keyword evidence="6" id="KW-0378">Hydrolase</keyword>
<dbReference type="GO" id="GO:0005737">
    <property type="term" value="C:cytoplasm"/>
    <property type="evidence" value="ECO:0007669"/>
    <property type="project" value="TreeGrafter"/>
</dbReference>
<dbReference type="PRINTS" id="PR01403">
    <property type="entry name" value="8OXTPHPHTASE"/>
</dbReference>
<keyword evidence="5" id="KW-0479">Metal-binding</keyword>
<comment type="similarity">
    <text evidence="3">Belongs to the Nudix hydrolase family.</text>
</comment>
<reference evidence="26" key="2">
    <citation type="submission" date="2018-11" db="EMBL/GenBank/DDBJ databases">
        <title>Trombidioid mite genomics.</title>
        <authorList>
            <person name="Dong X."/>
        </authorList>
    </citation>
    <scope>NUCLEOTIDE SEQUENCE</scope>
    <source>
        <strain evidence="26">UoL-WK</strain>
    </source>
</reference>
<reference evidence="26 27" key="1">
    <citation type="journal article" date="2018" name="Gigascience">
        <title>Genomes of trombidid mites reveal novel predicted allergens and laterally-transferred genes associated with secondary metabolism.</title>
        <authorList>
            <person name="Dong X."/>
            <person name="Chaisiri K."/>
            <person name="Xia D."/>
            <person name="Armstrong S.D."/>
            <person name="Fang Y."/>
            <person name="Donnelly M.J."/>
            <person name="Kadowaki T."/>
            <person name="McGarry J.W."/>
            <person name="Darby A.C."/>
            <person name="Makepeace B.L."/>
        </authorList>
    </citation>
    <scope>NUCLEOTIDE SEQUENCE [LARGE SCALE GENOMIC DNA]</scope>
    <source>
        <strain evidence="26">UoL-WK</strain>
    </source>
</reference>
<dbReference type="InterPro" id="IPR003563">
    <property type="entry name" value="8ODP"/>
</dbReference>
<dbReference type="InterPro" id="IPR020084">
    <property type="entry name" value="NUDIX_hydrolase_CS"/>
</dbReference>
<evidence type="ECO:0000256" key="6">
    <source>
        <dbReference type="ARBA" id="ARBA00022801"/>
    </source>
</evidence>
<evidence type="ECO:0000313" key="25">
    <source>
        <dbReference type="EMBL" id="RWS03392.1"/>
    </source>
</evidence>
<sequence>MKPVKVYTLVFVFRENQVLLGMKQRGFGQDHYMGFGGKLELNETLYQCAVRELNEECGLIANSLTKLGVINFDYQGEEHIMEVHIYVTSDFDGVPVRSEEMDPKWFSVDNIPYDQMLRDSPYWFPKVLKNEKLNGFFEFDENKKIINHSFNDISGV</sequence>
<dbReference type="PANTHER" id="PTHR43758:SF2">
    <property type="entry name" value="OXIDIZED PURINE NUCLEOSIDE TRIPHOSPHATE HYDROLASE"/>
    <property type="match status" value="1"/>
</dbReference>
<comment type="catalytic activity">
    <reaction evidence="20">
        <text>N(6)-methyl-ATP + H2O = N(6)-methyl-AMP + diphosphate + H(+)</text>
        <dbReference type="Rhea" id="RHEA:67608"/>
        <dbReference type="ChEBI" id="CHEBI:15377"/>
        <dbReference type="ChEBI" id="CHEBI:15378"/>
        <dbReference type="ChEBI" id="CHEBI:33019"/>
        <dbReference type="ChEBI" id="CHEBI:144842"/>
        <dbReference type="ChEBI" id="CHEBI:172873"/>
    </reaction>
    <physiologicalReaction direction="left-to-right" evidence="20">
        <dbReference type="Rhea" id="RHEA:67609"/>
    </physiologicalReaction>
</comment>
<evidence type="ECO:0000313" key="27">
    <source>
        <dbReference type="Proteomes" id="UP000285301"/>
    </source>
</evidence>
<dbReference type="InterPro" id="IPR015797">
    <property type="entry name" value="NUDIX_hydrolase-like_dom_sf"/>
</dbReference>
<evidence type="ECO:0000256" key="20">
    <source>
        <dbReference type="ARBA" id="ARBA00048002"/>
    </source>
</evidence>
<evidence type="ECO:0000256" key="7">
    <source>
        <dbReference type="ARBA" id="ARBA00022842"/>
    </source>
</evidence>
<evidence type="ECO:0000256" key="22">
    <source>
        <dbReference type="ARBA" id="ARBA00049032"/>
    </source>
</evidence>
<accession>A0A443R2U4</accession>
<evidence type="ECO:0000259" key="24">
    <source>
        <dbReference type="PROSITE" id="PS51462"/>
    </source>
</evidence>
<evidence type="ECO:0000313" key="26">
    <source>
        <dbReference type="EMBL" id="RWS09576.1"/>
    </source>
</evidence>
<evidence type="ECO:0000256" key="18">
    <source>
        <dbReference type="ARBA" id="ARBA00031927"/>
    </source>
</evidence>
<comment type="subunit">
    <text evidence="4">Monomer.</text>
</comment>
<dbReference type="STRING" id="1965070.A0A443R2U4"/>
<name>A0A443R2U4_9ACAR</name>
<evidence type="ECO:0000256" key="9">
    <source>
        <dbReference type="ARBA" id="ARBA00024448"/>
    </source>
</evidence>
<evidence type="ECO:0000256" key="8">
    <source>
        <dbReference type="ARBA" id="ARBA00023242"/>
    </source>
</evidence>
<dbReference type="EMBL" id="NCKU01006547">
    <property type="protein sequence ID" value="RWS03392.1"/>
    <property type="molecule type" value="Genomic_DNA"/>
</dbReference>
<evidence type="ECO:0000256" key="11">
    <source>
        <dbReference type="ARBA" id="ARBA00024486"/>
    </source>
</evidence>
<dbReference type="PROSITE" id="PS51462">
    <property type="entry name" value="NUDIX"/>
    <property type="match status" value="1"/>
</dbReference>
<comment type="caution">
    <text evidence="26">The sequence shown here is derived from an EMBL/GenBank/DDBJ whole genome shotgun (WGS) entry which is preliminary data.</text>
</comment>
<dbReference type="Gene3D" id="3.90.79.10">
    <property type="entry name" value="Nucleoside Triphosphate Pyrophosphohydrolase"/>
    <property type="match status" value="1"/>
</dbReference>
<evidence type="ECO:0000256" key="2">
    <source>
        <dbReference type="ARBA" id="ARBA00004123"/>
    </source>
</evidence>
<evidence type="ECO:0000256" key="19">
    <source>
        <dbReference type="ARBA" id="ARBA00032071"/>
    </source>
</evidence>
<evidence type="ECO:0000256" key="5">
    <source>
        <dbReference type="ARBA" id="ARBA00022723"/>
    </source>
</evidence>
<comment type="catalytic activity">
    <reaction evidence="9">
        <text>8-oxo-dATP + H2O = 8-oxo-dAMP + diphosphate + H(+)</text>
        <dbReference type="Rhea" id="RHEA:65396"/>
        <dbReference type="ChEBI" id="CHEBI:15377"/>
        <dbReference type="ChEBI" id="CHEBI:15378"/>
        <dbReference type="ChEBI" id="CHEBI:33019"/>
        <dbReference type="ChEBI" id="CHEBI:71361"/>
        <dbReference type="ChEBI" id="CHEBI:172871"/>
    </reaction>
    <physiologicalReaction direction="left-to-right" evidence="9">
        <dbReference type="Rhea" id="RHEA:65397"/>
    </physiologicalReaction>
</comment>
<dbReference type="EMBL" id="NCKU01002444">
    <property type="protein sequence ID" value="RWS09576.1"/>
    <property type="molecule type" value="Genomic_DNA"/>
</dbReference>
<comment type="catalytic activity">
    <reaction evidence="22">
        <text>N(6)-methyl-dATP + H2O = N(6)-methyl-dAMP + diphosphate + H(+)</text>
        <dbReference type="Rhea" id="RHEA:67604"/>
        <dbReference type="ChEBI" id="CHEBI:15377"/>
        <dbReference type="ChEBI" id="CHEBI:15378"/>
        <dbReference type="ChEBI" id="CHEBI:33019"/>
        <dbReference type="ChEBI" id="CHEBI:169976"/>
        <dbReference type="ChEBI" id="CHEBI:172872"/>
    </reaction>
    <physiologicalReaction direction="left-to-right" evidence="22">
        <dbReference type="Rhea" id="RHEA:67605"/>
    </physiologicalReaction>
</comment>
<dbReference type="GO" id="GO:0005634">
    <property type="term" value="C:nucleus"/>
    <property type="evidence" value="ECO:0007669"/>
    <property type="project" value="UniProtKB-SubCell"/>
</dbReference>
<evidence type="ECO:0000256" key="14">
    <source>
        <dbReference type="ARBA" id="ARBA00026218"/>
    </source>
</evidence>
<comment type="catalytic activity">
    <reaction evidence="12">
        <text>2-oxo-ATP + H2O = 2-oxo-AMP + diphosphate + H(+)</text>
        <dbReference type="Rhea" id="RHEA:67392"/>
        <dbReference type="ChEBI" id="CHEBI:15377"/>
        <dbReference type="ChEBI" id="CHEBI:15378"/>
        <dbReference type="ChEBI" id="CHEBI:33019"/>
        <dbReference type="ChEBI" id="CHEBI:71395"/>
        <dbReference type="ChEBI" id="CHEBI:172878"/>
    </reaction>
    <physiologicalReaction direction="left-to-right" evidence="12">
        <dbReference type="Rhea" id="RHEA:67393"/>
    </physiologicalReaction>
</comment>
<comment type="function">
    <text evidence="23">Oxidized purine nucleoside triphosphate hydrolase which is a prominent sanitizer of the oxidized nucleotide pool. Catalyzes the hydrolysis of 2-oxo-dATP (2-hydroxy-dATP) into 2-oxo-dAMP. Also has a significant hydrolase activity toward 2-oxo-ATP, 8-oxo-dGTP and 8-oxo-dATP. Through the hydrolysis of oxidized purine nucleoside triphosphates, prevents their incorporation into DNA and the subsequent transversions A:T to C:G and G:C to T:A. Also catalyzes the hydrolysis of methylated purine nucleoside triphosphate preventing their integration into DNA. Through this antimutagenic activity protects cells from oxidative stress.</text>
</comment>
<evidence type="ECO:0000256" key="17">
    <source>
        <dbReference type="ARBA" id="ARBA00030682"/>
    </source>
</evidence>
<dbReference type="OrthoDB" id="408303at2759"/>
<evidence type="ECO:0000256" key="16">
    <source>
        <dbReference type="ARBA" id="ARBA00030634"/>
    </source>
</evidence>
<feature type="domain" description="Nudix hydrolase" evidence="24">
    <location>
        <begin position="3"/>
        <end position="130"/>
    </location>
</feature>
<evidence type="ECO:0000256" key="23">
    <source>
        <dbReference type="ARBA" id="ARBA00053094"/>
    </source>
</evidence>
<evidence type="ECO:0000256" key="21">
    <source>
        <dbReference type="ARBA" id="ARBA00048894"/>
    </source>
</evidence>
<dbReference type="EC" id="3.6.1.56" evidence="13"/>
<comment type="catalytic activity">
    <reaction evidence="10">
        <text>2-oxo-dATP + H2O = 2-oxo-dAMP + diphosphate + H(+)</text>
        <dbReference type="Rhea" id="RHEA:31583"/>
        <dbReference type="ChEBI" id="CHEBI:15377"/>
        <dbReference type="ChEBI" id="CHEBI:15378"/>
        <dbReference type="ChEBI" id="CHEBI:33019"/>
        <dbReference type="ChEBI" id="CHEBI:63212"/>
        <dbReference type="ChEBI" id="CHEBI:77897"/>
        <dbReference type="EC" id="3.6.1.56"/>
    </reaction>
    <physiologicalReaction direction="left-to-right" evidence="10">
        <dbReference type="Rhea" id="RHEA:31584"/>
    </physiologicalReaction>
</comment>
<evidence type="ECO:0000256" key="1">
    <source>
        <dbReference type="ARBA" id="ARBA00001946"/>
    </source>
</evidence>